<name>A0A4U5PAT4_STECR</name>
<comment type="caution">
    <text evidence="1">The sequence shown here is derived from an EMBL/GenBank/DDBJ whole genome shotgun (WGS) entry which is preliminary data.</text>
</comment>
<dbReference type="Proteomes" id="UP000298663">
    <property type="component" value="Unassembled WGS sequence"/>
</dbReference>
<evidence type="ECO:0000313" key="2">
    <source>
        <dbReference type="Proteomes" id="UP000298663"/>
    </source>
</evidence>
<reference evidence="1 2" key="2">
    <citation type="journal article" date="2019" name="G3 (Bethesda)">
        <title>Hybrid Assembly of the Genome of the Entomopathogenic Nematode Steinernema carpocapsae Identifies the X-Chromosome.</title>
        <authorList>
            <person name="Serra L."/>
            <person name="Macchietto M."/>
            <person name="Macias-Munoz A."/>
            <person name="McGill C.J."/>
            <person name="Rodriguez I.M."/>
            <person name="Rodriguez B."/>
            <person name="Murad R."/>
            <person name="Mortazavi A."/>
        </authorList>
    </citation>
    <scope>NUCLEOTIDE SEQUENCE [LARGE SCALE GENOMIC DNA]</scope>
    <source>
        <strain evidence="1 2">ALL</strain>
    </source>
</reference>
<proteinExistence type="predicted"/>
<protein>
    <submittedName>
        <fullName evidence="1">Uncharacterized protein</fullName>
    </submittedName>
</protein>
<accession>A0A4U5PAT4</accession>
<evidence type="ECO:0000313" key="1">
    <source>
        <dbReference type="EMBL" id="TKR93408.1"/>
    </source>
</evidence>
<gene>
    <name evidence="1" type="ORF">L596_007873</name>
</gene>
<dbReference type="AlphaFoldDB" id="A0A4U5PAT4"/>
<organism evidence="1 2">
    <name type="scientific">Steinernema carpocapsae</name>
    <name type="common">Entomopathogenic nematode</name>
    <dbReference type="NCBI Taxonomy" id="34508"/>
    <lineage>
        <taxon>Eukaryota</taxon>
        <taxon>Metazoa</taxon>
        <taxon>Ecdysozoa</taxon>
        <taxon>Nematoda</taxon>
        <taxon>Chromadorea</taxon>
        <taxon>Rhabditida</taxon>
        <taxon>Tylenchina</taxon>
        <taxon>Panagrolaimomorpha</taxon>
        <taxon>Strongyloidoidea</taxon>
        <taxon>Steinernematidae</taxon>
        <taxon>Steinernema</taxon>
    </lineage>
</organism>
<sequence>MDDVGVPSDDVLPCFSWSLQELGSVPYPTNCRSWTTATFVEEANKFVDGFGKAPILDSRRLDDSFGLDLNGDLENRTEEPPPGKDFQTILRYIQSALITEMSLKKVLQGARVIGLSEVFSLLSLTPLRPRHSYDVIVQRVNEILFFNSKNSTVFESCSICEDESESKESRWLRNLVAAVTWKPESAALVEENEGEEIDREEEKSDHGDVEKVAETRFFSIQTVQIQHGKQKIETLCSASTPPFVDSFHSNLEIEFHSAKNAGDHRVGNLPEAPLKELFANLADSYICVHRRGRIEDVHFTPESHYPRSVEFKKRVCLNFLVRLISVLREWFREHPNNTTLKITRRPFKGFLDFAPFEDEPILSAGFAAQLNQFPNASDL</sequence>
<keyword evidence="2" id="KW-1185">Reference proteome</keyword>
<reference evidence="1 2" key="1">
    <citation type="journal article" date="2015" name="Genome Biol.">
        <title>Comparative genomics of Steinernema reveals deeply conserved gene regulatory networks.</title>
        <authorList>
            <person name="Dillman A.R."/>
            <person name="Macchietto M."/>
            <person name="Porter C.F."/>
            <person name="Rogers A."/>
            <person name="Williams B."/>
            <person name="Antoshechkin I."/>
            <person name="Lee M.M."/>
            <person name="Goodwin Z."/>
            <person name="Lu X."/>
            <person name="Lewis E.E."/>
            <person name="Goodrich-Blair H."/>
            <person name="Stock S.P."/>
            <person name="Adams B.J."/>
            <person name="Sternberg P.W."/>
            <person name="Mortazavi A."/>
        </authorList>
    </citation>
    <scope>NUCLEOTIDE SEQUENCE [LARGE SCALE GENOMIC DNA]</scope>
    <source>
        <strain evidence="1 2">ALL</strain>
    </source>
</reference>
<dbReference type="EMBL" id="AZBU02000002">
    <property type="protein sequence ID" value="TKR93408.1"/>
    <property type="molecule type" value="Genomic_DNA"/>
</dbReference>